<gene>
    <name evidence="2" type="ORF">EMQ25_08560</name>
</gene>
<comment type="caution">
    <text evidence="2">The sequence shown here is derived from an EMBL/GenBank/DDBJ whole genome shotgun (WGS) entry which is preliminary data.</text>
</comment>
<evidence type="ECO:0000313" key="2">
    <source>
        <dbReference type="EMBL" id="RUT33161.1"/>
    </source>
</evidence>
<dbReference type="InterPro" id="IPR016181">
    <property type="entry name" value="Acyl_CoA_acyltransferase"/>
</dbReference>
<accession>A0A433XGC7</accession>
<name>A0A433XGC7_9HYPH</name>
<protein>
    <recommendedName>
        <fullName evidence="1">N-acetyltransferase domain-containing protein</fullName>
    </recommendedName>
</protein>
<evidence type="ECO:0000313" key="3">
    <source>
        <dbReference type="Proteomes" id="UP000281547"/>
    </source>
</evidence>
<organism evidence="2 3">
    <name type="scientific">Arsenicitalea aurantiaca</name>
    <dbReference type="NCBI Taxonomy" id="1783274"/>
    <lineage>
        <taxon>Bacteria</taxon>
        <taxon>Pseudomonadati</taxon>
        <taxon>Pseudomonadota</taxon>
        <taxon>Alphaproteobacteria</taxon>
        <taxon>Hyphomicrobiales</taxon>
        <taxon>Devosiaceae</taxon>
        <taxon>Arsenicitalea</taxon>
    </lineage>
</organism>
<reference evidence="2 3" key="1">
    <citation type="journal article" date="2016" name="Int. J. Syst. Evol. Microbiol.">
        <title>Arsenicitalea aurantiaca gen. nov., sp. nov., a new member of the family Hyphomicrobiaceae, isolated from high-arsenic sediment.</title>
        <authorList>
            <person name="Mu Y."/>
            <person name="Zhou L."/>
            <person name="Zeng X.C."/>
            <person name="Liu L."/>
            <person name="Pan Y."/>
            <person name="Chen X."/>
            <person name="Wang J."/>
            <person name="Li S."/>
            <person name="Li W.J."/>
            <person name="Wang Y."/>
        </authorList>
    </citation>
    <scope>NUCLEOTIDE SEQUENCE [LARGE SCALE GENOMIC DNA]</scope>
    <source>
        <strain evidence="2 3">42-50</strain>
    </source>
</reference>
<feature type="domain" description="N-acetyltransferase" evidence="1">
    <location>
        <begin position="30"/>
        <end position="177"/>
    </location>
</feature>
<dbReference type="Gene3D" id="3.40.630.30">
    <property type="match status" value="1"/>
</dbReference>
<dbReference type="PROSITE" id="PS51186">
    <property type="entry name" value="GNAT"/>
    <property type="match status" value="1"/>
</dbReference>
<dbReference type="OrthoDB" id="7947526at2"/>
<dbReference type="Proteomes" id="UP000281547">
    <property type="component" value="Unassembled WGS sequence"/>
</dbReference>
<proteinExistence type="predicted"/>
<dbReference type="SUPFAM" id="SSF55729">
    <property type="entry name" value="Acyl-CoA N-acyltransferases (Nat)"/>
    <property type="match status" value="1"/>
</dbReference>
<sequence length="204" mass="23099">MSADSRDASTMPADRAAPIRPATQADIGMVHSRLMEAIADSPFYSDIFKAYESARLSPAYLEGLMEADPWHVMIFVHDREPAGFMISGPELGTLWLYWTYVFPEKRRSNIALRGMRAFVSHWDNGRFHKVATYTRPGNDAIHALIRRIGFRPVATLEAHIFGQDYIHHECRLTKTVPGYDRGAPTGRLAAIRRRIGRFLGRGRA</sequence>
<dbReference type="GO" id="GO:0016747">
    <property type="term" value="F:acyltransferase activity, transferring groups other than amino-acyl groups"/>
    <property type="evidence" value="ECO:0007669"/>
    <property type="project" value="InterPro"/>
</dbReference>
<keyword evidence="3" id="KW-1185">Reference proteome</keyword>
<dbReference type="InterPro" id="IPR000182">
    <property type="entry name" value="GNAT_dom"/>
</dbReference>
<dbReference type="RefSeq" id="WP_127188115.1">
    <property type="nucleotide sequence ID" value="NZ_RZNJ01000002.1"/>
</dbReference>
<dbReference type="AlphaFoldDB" id="A0A433XGC7"/>
<evidence type="ECO:0000259" key="1">
    <source>
        <dbReference type="PROSITE" id="PS51186"/>
    </source>
</evidence>
<dbReference type="EMBL" id="RZNJ01000002">
    <property type="protein sequence ID" value="RUT33161.1"/>
    <property type="molecule type" value="Genomic_DNA"/>
</dbReference>